<feature type="domain" description="BD-FAE-like" evidence="3">
    <location>
        <begin position="111"/>
        <end position="213"/>
    </location>
</feature>
<dbReference type="Gene3D" id="3.40.50.1820">
    <property type="entry name" value="alpha/beta hydrolase"/>
    <property type="match status" value="1"/>
</dbReference>
<feature type="region of interest" description="Disordered" evidence="2">
    <location>
        <begin position="65"/>
        <end position="115"/>
    </location>
</feature>
<feature type="region of interest" description="Disordered" evidence="2">
    <location>
        <begin position="223"/>
        <end position="251"/>
    </location>
</feature>
<evidence type="ECO:0000259" key="3">
    <source>
        <dbReference type="Pfam" id="PF20434"/>
    </source>
</evidence>
<feature type="compositionally biased region" description="Low complexity" evidence="2">
    <location>
        <begin position="68"/>
        <end position="99"/>
    </location>
</feature>
<dbReference type="InterPro" id="IPR050300">
    <property type="entry name" value="GDXG_lipolytic_enzyme"/>
</dbReference>
<name>A0A1Q3EPB1_LENED</name>
<dbReference type="EMBL" id="BDGU01000934">
    <property type="protein sequence ID" value="GAW09015.1"/>
    <property type="molecule type" value="Genomic_DNA"/>
</dbReference>
<dbReference type="Proteomes" id="UP000188533">
    <property type="component" value="Unassembled WGS sequence"/>
</dbReference>
<dbReference type="SUPFAM" id="SSF53474">
    <property type="entry name" value="alpha/beta-Hydrolases"/>
    <property type="match status" value="1"/>
</dbReference>
<dbReference type="PANTHER" id="PTHR48081:SF33">
    <property type="entry name" value="KYNURENINE FORMAMIDASE"/>
    <property type="match status" value="1"/>
</dbReference>
<protein>
    <submittedName>
        <fullName evidence="4">Type B</fullName>
    </submittedName>
</protein>
<dbReference type="STRING" id="5353.A0A1Q3EPB1"/>
<keyword evidence="1" id="KW-0378">Hydrolase</keyword>
<dbReference type="GO" id="GO:0016787">
    <property type="term" value="F:hydrolase activity"/>
    <property type="evidence" value="ECO:0007669"/>
    <property type="project" value="UniProtKB-KW"/>
</dbReference>
<evidence type="ECO:0000313" key="5">
    <source>
        <dbReference type="Proteomes" id="UP000188533"/>
    </source>
</evidence>
<dbReference type="InterPro" id="IPR049492">
    <property type="entry name" value="BD-FAE-like_dom"/>
</dbReference>
<dbReference type="PANTHER" id="PTHR48081">
    <property type="entry name" value="AB HYDROLASE SUPERFAMILY PROTEIN C4A8.06C"/>
    <property type="match status" value="1"/>
</dbReference>
<dbReference type="Pfam" id="PF20434">
    <property type="entry name" value="BD-FAE"/>
    <property type="match status" value="1"/>
</dbReference>
<organism evidence="4 5">
    <name type="scientific">Lentinula edodes</name>
    <name type="common">Shiitake mushroom</name>
    <name type="synonym">Lentinus edodes</name>
    <dbReference type="NCBI Taxonomy" id="5353"/>
    <lineage>
        <taxon>Eukaryota</taxon>
        <taxon>Fungi</taxon>
        <taxon>Dikarya</taxon>
        <taxon>Basidiomycota</taxon>
        <taxon>Agaricomycotina</taxon>
        <taxon>Agaricomycetes</taxon>
        <taxon>Agaricomycetidae</taxon>
        <taxon>Agaricales</taxon>
        <taxon>Marasmiineae</taxon>
        <taxon>Omphalotaceae</taxon>
        <taxon>Lentinula</taxon>
    </lineage>
</organism>
<reference evidence="4 5" key="2">
    <citation type="submission" date="2017-02" db="EMBL/GenBank/DDBJ databases">
        <title>A genome survey and senescence transcriptome analysis in Lentinula edodes.</title>
        <authorList>
            <person name="Sakamoto Y."/>
            <person name="Nakade K."/>
            <person name="Sato S."/>
            <person name="Yoshida Y."/>
            <person name="Miyazaki K."/>
            <person name="Natsume S."/>
            <person name="Konno N."/>
        </authorList>
    </citation>
    <scope>NUCLEOTIDE SEQUENCE [LARGE SCALE GENOMIC DNA]</scope>
    <source>
        <strain evidence="4 5">NBRC 111202</strain>
    </source>
</reference>
<evidence type="ECO:0000256" key="1">
    <source>
        <dbReference type="ARBA" id="ARBA00022801"/>
    </source>
</evidence>
<dbReference type="AlphaFoldDB" id="A0A1Q3EPB1"/>
<feature type="compositionally biased region" description="Low complexity" evidence="2">
    <location>
        <begin position="230"/>
        <end position="246"/>
    </location>
</feature>
<accession>A0A1Q3EPB1</accession>
<evidence type="ECO:0000313" key="4">
    <source>
        <dbReference type="EMBL" id="GAW09015.1"/>
    </source>
</evidence>
<reference evidence="4 5" key="1">
    <citation type="submission" date="2016-08" db="EMBL/GenBank/DDBJ databases">
        <authorList>
            <consortium name="Lentinula edodes genome sequencing consortium"/>
            <person name="Sakamoto Y."/>
            <person name="Nakade K."/>
            <person name="Sato S."/>
            <person name="Yoshida Y."/>
            <person name="Miyazaki K."/>
            <person name="Natsume S."/>
            <person name="Konno N."/>
        </authorList>
    </citation>
    <scope>NUCLEOTIDE SEQUENCE [LARGE SCALE GENOMIC DNA]</scope>
    <source>
        <strain evidence="4 5">NBRC 111202</strain>
    </source>
</reference>
<gene>
    <name evidence="4" type="ORF">LENED_011136</name>
</gene>
<keyword evidence="5" id="KW-1185">Reference proteome</keyword>
<comment type="caution">
    <text evidence="4">The sequence shown here is derived from an EMBL/GenBank/DDBJ whole genome shotgun (WGS) entry which is preliminary data.</text>
</comment>
<proteinExistence type="predicted"/>
<evidence type="ECO:0000256" key="2">
    <source>
        <dbReference type="SAM" id="MobiDB-lite"/>
    </source>
</evidence>
<dbReference type="InterPro" id="IPR029058">
    <property type="entry name" value="AB_hydrolase_fold"/>
</dbReference>
<sequence length="385" mass="42122">MRSAEILEAIRRNNTNFSPAVAEAFRQIYGKKHHELNRTRSHRVVRENISYGPHERNVLDVYLPAEGASPTSPASSTPPASPSSPASPKSPTSLASPTSPASPPPSSSSPSSPGYNRPVMIYVHGGRLVAGDKVWYKGSLYANIGDYFASHGIITVIINYRLVPDVTYPGGAEDIQRAREWVYHNISKTEFGEGDPEKVVLVGHSAGGLHLATNLYLYPPEPRPKPKPQKYPVQPESFKETSTSSTPPSPPPIAGIVFISTPFEFVDTFSPMPPHNTQFQTALKAYYGTQHLDEVHGLSPIGLMMEKIPDDSPLLDPRKLPCLVVLAQYDPQGIQDPTFAFVDEYRRRSPQGVLPEFVVVGGHNHISHAEYVERGAFTGSPHSSS</sequence>